<keyword evidence="3" id="KW-0064">Aspartyl protease</keyword>
<gene>
    <name evidence="5" type="ORF">ENN98_02405</name>
</gene>
<dbReference type="GO" id="GO:0008047">
    <property type="term" value="F:enzyme activator activity"/>
    <property type="evidence" value="ECO:0007669"/>
    <property type="project" value="InterPro"/>
</dbReference>
<dbReference type="InterPro" id="IPR000671">
    <property type="entry name" value="Peptidase_A31"/>
</dbReference>
<dbReference type="CDD" id="cd00518">
    <property type="entry name" value="H2MP"/>
    <property type="match status" value="1"/>
</dbReference>
<comment type="caution">
    <text evidence="5">The sequence shown here is derived from an EMBL/GenBank/DDBJ whole genome shotgun (WGS) entry which is preliminary data.</text>
</comment>
<dbReference type="Pfam" id="PF01750">
    <property type="entry name" value="HycI"/>
    <property type="match status" value="1"/>
</dbReference>
<dbReference type="GO" id="GO:0004190">
    <property type="term" value="F:aspartic-type endopeptidase activity"/>
    <property type="evidence" value="ECO:0007669"/>
    <property type="project" value="UniProtKB-KW"/>
</dbReference>
<dbReference type="GO" id="GO:0016485">
    <property type="term" value="P:protein processing"/>
    <property type="evidence" value="ECO:0007669"/>
    <property type="project" value="TreeGrafter"/>
</dbReference>
<dbReference type="Gene3D" id="3.40.50.1450">
    <property type="entry name" value="HybD-like"/>
    <property type="match status" value="1"/>
</dbReference>
<dbReference type="Proteomes" id="UP000885986">
    <property type="component" value="Unassembled WGS sequence"/>
</dbReference>
<reference evidence="5" key="1">
    <citation type="journal article" date="2020" name="mSystems">
        <title>Genome- and Community-Level Interaction Insights into Carbon Utilization and Element Cycling Functions of Hydrothermarchaeota in Hydrothermal Sediment.</title>
        <authorList>
            <person name="Zhou Z."/>
            <person name="Liu Y."/>
            <person name="Xu W."/>
            <person name="Pan J."/>
            <person name="Luo Z.H."/>
            <person name="Li M."/>
        </authorList>
    </citation>
    <scope>NUCLEOTIDE SEQUENCE [LARGE SCALE GENOMIC DNA]</scope>
    <source>
        <strain evidence="5">SpSt-1224</strain>
    </source>
</reference>
<keyword evidence="4" id="KW-0378">Hydrolase</keyword>
<name>A0A7C2XNR3_9BACT</name>
<evidence type="ECO:0000256" key="3">
    <source>
        <dbReference type="ARBA" id="ARBA00022750"/>
    </source>
</evidence>
<proteinExistence type="inferred from homology"/>
<dbReference type="EMBL" id="DSDS01000055">
    <property type="protein sequence ID" value="HET97553.1"/>
    <property type="molecule type" value="Genomic_DNA"/>
</dbReference>
<accession>A0A7C2XNR3</accession>
<evidence type="ECO:0000256" key="1">
    <source>
        <dbReference type="ARBA" id="ARBA00006814"/>
    </source>
</evidence>
<organism evidence="5">
    <name type="scientific">Desulfurivibrio alkaliphilus</name>
    <dbReference type="NCBI Taxonomy" id="427923"/>
    <lineage>
        <taxon>Bacteria</taxon>
        <taxon>Pseudomonadati</taxon>
        <taxon>Thermodesulfobacteriota</taxon>
        <taxon>Desulfobulbia</taxon>
        <taxon>Desulfobulbales</taxon>
        <taxon>Desulfobulbaceae</taxon>
        <taxon>Desulfurivibrio</taxon>
    </lineage>
</organism>
<dbReference type="PANTHER" id="PTHR30302">
    <property type="entry name" value="HYDROGENASE 1 MATURATION PROTEASE"/>
    <property type="match status" value="1"/>
</dbReference>
<keyword evidence="2 5" id="KW-0645">Protease</keyword>
<dbReference type="PANTHER" id="PTHR30302:SF1">
    <property type="entry name" value="HYDROGENASE 2 MATURATION PROTEASE"/>
    <property type="match status" value="1"/>
</dbReference>
<evidence type="ECO:0000256" key="4">
    <source>
        <dbReference type="ARBA" id="ARBA00022801"/>
    </source>
</evidence>
<sequence length="167" mass="17158">MAHTIVIGLGNPLLADDGVGLKVAALLQDSLPPGAGVRVVTSRSGGLGLLELMVGYRRAIIVDAMLSGTRTPGSVARLAVASAASARHLAVSHGGDLAALLRLGRALDLALPERIELVGIEAAEVDWFAEELSRAVAEALPTALSLVLELLGLERPGPRVVGKVDQP</sequence>
<dbReference type="NCBIfam" id="TIGR00072">
    <property type="entry name" value="hydrog_prot"/>
    <property type="match status" value="1"/>
</dbReference>
<dbReference type="InterPro" id="IPR023430">
    <property type="entry name" value="Pept_HybD-like_dom_sf"/>
</dbReference>
<dbReference type="AlphaFoldDB" id="A0A7C2XNR3"/>
<dbReference type="SUPFAM" id="SSF53163">
    <property type="entry name" value="HybD-like"/>
    <property type="match status" value="1"/>
</dbReference>
<evidence type="ECO:0000313" key="5">
    <source>
        <dbReference type="EMBL" id="HET97553.1"/>
    </source>
</evidence>
<evidence type="ECO:0000256" key="2">
    <source>
        <dbReference type="ARBA" id="ARBA00022670"/>
    </source>
</evidence>
<protein>
    <submittedName>
        <fullName evidence="5">Hydrogenase maturation protease</fullName>
    </submittedName>
</protein>
<comment type="similarity">
    <text evidence="1">Belongs to the peptidase A31 family.</text>
</comment>
<dbReference type="PRINTS" id="PR00446">
    <property type="entry name" value="HYDRGNUPTAKE"/>
</dbReference>